<gene>
    <name evidence="3" type="ORF">GCM10009838_79300</name>
</gene>
<dbReference type="EMBL" id="BAAAQM010000072">
    <property type="protein sequence ID" value="GAA2001618.1"/>
    <property type="molecule type" value="Genomic_DNA"/>
</dbReference>
<organism evidence="3 4">
    <name type="scientific">Catenulispora subtropica</name>
    <dbReference type="NCBI Taxonomy" id="450798"/>
    <lineage>
        <taxon>Bacteria</taxon>
        <taxon>Bacillati</taxon>
        <taxon>Actinomycetota</taxon>
        <taxon>Actinomycetes</taxon>
        <taxon>Catenulisporales</taxon>
        <taxon>Catenulisporaceae</taxon>
        <taxon>Catenulispora</taxon>
    </lineage>
</organism>
<proteinExistence type="predicted"/>
<dbReference type="Proteomes" id="UP001499854">
    <property type="component" value="Unassembled WGS sequence"/>
</dbReference>
<evidence type="ECO:0000256" key="1">
    <source>
        <dbReference type="SAM" id="MobiDB-lite"/>
    </source>
</evidence>
<sequence length="205" mass="20317">MGNPATTAAIPAPPITSASVTEPDEADCTVRSDRGASAESEGGRGDWADVSTMDEPGVPGISLLAVTLGVTAVDELVIDALDDPAVLAEADPDVFEPDGDAPGPVAVAALRGFVVVAAVVASAVVAAVVAAAVVGASDVVSATNPRVTCAPLPTAARLYAACPRQSPPYSSLATDDPVSPPASVEVGAPKVTPMKGIPAQFEIPR</sequence>
<feature type="compositionally biased region" description="Basic and acidic residues" evidence="1">
    <location>
        <begin position="28"/>
        <end position="47"/>
    </location>
</feature>
<evidence type="ECO:0000313" key="3">
    <source>
        <dbReference type="EMBL" id="GAA2001618.1"/>
    </source>
</evidence>
<name>A0ABN2T989_9ACTN</name>
<feature type="region of interest" description="Disordered" evidence="1">
    <location>
        <begin position="169"/>
        <end position="190"/>
    </location>
</feature>
<feature type="compositionally biased region" description="Low complexity" evidence="1">
    <location>
        <begin position="1"/>
        <end position="19"/>
    </location>
</feature>
<keyword evidence="4" id="KW-1185">Reference proteome</keyword>
<evidence type="ECO:0000256" key="2">
    <source>
        <dbReference type="SAM" id="Phobius"/>
    </source>
</evidence>
<keyword evidence="2" id="KW-1133">Transmembrane helix</keyword>
<protein>
    <submittedName>
        <fullName evidence="3">Uncharacterized protein</fullName>
    </submittedName>
</protein>
<reference evidence="3 4" key="1">
    <citation type="journal article" date="2019" name="Int. J. Syst. Evol. Microbiol.">
        <title>The Global Catalogue of Microorganisms (GCM) 10K type strain sequencing project: providing services to taxonomists for standard genome sequencing and annotation.</title>
        <authorList>
            <consortium name="The Broad Institute Genomics Platform"/>
            <consortium name="The Broad Institute Genome Sequencing Center for Infectious Disease"/>
            <person name="Wu L."/>
            <person name="Ma J."/>
        </authorList>
    </citation>
    <scope>NUCLEOTIDE SEQUENCE [LARGE SCALE GENOMIC DNA]</scope>
    <source>
        <strain evidence="3 4">JCM 16013</strain>
    </source>
</reference>
<evidence type="ECO:0000313" key="4">
    <source>
        <dbReference type="Proteomes" id="UP001499854"/>
    </source>
</evidence>
<feature type="region of interest" description="Disordered" evidence="1">
    <location>
        <begin position="1"/>
        <end position="49"/>
    </location>
</feature>
<comment type="caution">
    <text evidence="3">The sequence shown here is derived from an EMBL/GenBank/DDBJ whole genome shotgun (WGS) entry which is preliminary data.</text>
</comment>
<keyword evidence="2" id="KW-0812">Transmembrane</keyword>
<feature type="transmembrane region" description="Helical" evidence="2">
    <location>
        <begin position="113"/>
        <end position="136"/>
    </location>
</feature>
<accession>A0ABN2T989</accession>
<keyword evidence="2" id="KW-0472">Membrane</keyword>